<proteinExistence type="predicted"/>
<comment type="caution">
    <text evidence="2">The sequence shown here is derived from an EMBL/GenBank/DDBJ whole genome shotgun (WGS) entry which is preliminary data.</text>
</comment>
<protein>
    <submittedName>
        <fullName evidence="2">Uncharacterized protein</fullName>
    </submittedName>
</protein>
<dbReference type="AlphaFoldDB" id="S9PL00"/>
<dbReference type="Proteomes" id="UP000011682">
    <property type="component" value="Unassembled WGS sequence"/>
</dbReference>
<feature type="region of interest" description="Disordered" evidence="1">
    <location>
        <begin position="1"/>
        <end position="82"/>
    </location>
</feature>
<dbReference type="EMBL" id="ANAH02000001">
    <property type="protein sequence ID" value="EPX64940.1"/>
    <property type="molecule type" value="Genomic_DNA"/>
</dbReference>
<evidence type="ECO:0000313" key="3">
    <source>
        <dbReference type="Proteomes" id="UP000011682"/>
    </source>
</evidence>
<gene>
    <name evidence="2" type="ORF">D187_000363</name>
</gene>
<keyword evidence="3" id="KW-1185">Reference proteome</keyword>
<reference evidence="2" key="1">
    <citation type="submission" date="2013-05" db="EMBL/GenBank/DDBJ databases">
        <title>Genome assembly of Cystobacter fuscus DSM 2262.</title>
        <authorList>
            <person name="Sharma G."/>
            <person name="Khatri I."/>
            <person name="Kaur C."/>
            <person name="Mayilraj S."/>
            <person name="Subramanian S."/>
        </authorList>
    </citation>
    <scope>NUCLEOTIDE SEQUENCE [LARGE SCALE GENOMIC DNA]</scope>
    <source>
        <strain evidence="2">DSM 2262</strain>
    </source>
</reference>
<accession>S9PL00</accession>
<evidence type="ECO:0000313" key="2">
    <source>
        <dbReference type="EMBL" id="EPX64940.1"/>
    </source>
</evidence>
<organism evidence="2 3">
    <name type="scientific">Cystobacter fuscus (strain ATCC 25194 / DSM 2262 / NBRC 100088 / M29)</name>
    <dbReference type="NCBI Taxonomy" id="1242864"/>
    <lineage>
        <taxon>Bacteria</taxon>
        <taxon>Pseudomonadati</taxon>
        <taxon>Myxococcota</taxon>
        <taxon>Myxococcia</taxon>
        <taxon>Myxococcales</taxon>
        <taxon>Cystobacterineae</taxon>
        <taxon>Archangiaceae</taxon>
        <taxon>Cystobacter</taxon>
    </lineage>
</organism>
<name>S9PL00_CYSF2</name>
<feature type="compositionally biased region" description="Polar residues" evidence="1">
    <location>
        <begin position="15"/>
        <end position="27"/>
    </location>
</feature>
<evidence type="ECO:0000256" key="1">
    <source>
        <dbReference type="SAM" id="MobiDB-lite"/>
    </source>
</evidence>
<sequence length="82" mass="8524">MSHGKNDSFHPGGRSTRQGLTVGTLHTAQRRGWGRGALPGERATGGSPPAPGGGIASAVGWTLHDYLEGTHQRQRPSSRSPG</sequence>